<evidence type="ECO:0000259" key="2">
    <source>
        <dbReference type="PROSITE" id="PS51471"/>
    </source>
</evidence>
<accession>A0A0H3FIR9</accession>
<dbReference type="GO" id="GO:0046872">
    <property type="term" value="F:metal ion binding"/>
    <property type="evidence" value="ECO:0007669"/>
    <property type="project" value="UniProtKB-KW"/>
</dbReference>
<proteinExistence type="inferred from homology"/>
<evidence type="ECO:0000313" key="3">
    <source>
        <dbReference type="EMBL" id="ADW74834.1"/>
    </source>
</evidence>
<dbReference type="Pfam" id="PF23169">
    <property type="entry name" value="HalD"/>
    <property type="match status" value="1"/>
</dbReference>
<dbReference type="InterPro" id="IPR056470">
    <property type="entry name" value="BesD/HalB-like"/>
</dbReference>
<reference evidence="4" key="1">
    <citation type="submission" date="2011-01" db="EMBL/GenBank/DDBJ databases">
        <title>Complete sequence of chromosome of Rahnella sp. Y9602.</title>
        <authorList>
            <consortium name="US DOE Joint Genome Institute"/>
            <person name="Lucas S."/>
            <person name="Copeland A."/>
            <person name="Lapidus A."/>
            <person name="Cheng J.-F."/>
            <person name="Goodwin L."/>
            <person name="Pitluck S."/>
            <person name="Lu M."/>
            <person name="Detter J.C."/>
            <person name="Han C."/>
            <person name="Tapia R."/>
            <person name="Land M."/>
            <person name="Hauser L."/>
            <person name="Kyrpides N."/>
            <person name="Ivanova N."/>
            <person name="Ovchinnikova G."/>
            <person name="Pagani I."/>
            <person name="Sobecky P.A."/>
            <person name="Martinez R.J."/>
            <person name="Woyke T."/>
        </authorList>
    </citation>
    <scope>NUCLEOTIDE SEQUENCE [LARGE SCALE GENOMIC DNA]</scope>
    <source>
        <strain evidence="4">Y9602</strain>
    </source>
</reference>
<dbReference type="InterPro" id="IPR005123">
    <property type="entry name" value="Oxoglu/Fe-dep_dioxygenase_dom"/>
</dbReference>
<evidence type="ECO:0000313" key="4">
    <source>
        <dbReference type="Proteomes" id="UP000007257"/>
    </source>
</evidence>
<keyword evidence="1" id="KW-0560">Oxidoreductase</keyword>
<feature type="domain" description="Fe2OG dioxygenase" evidence="2">
    <location>
        <begin position="134"/>
        <end position="242"/>
    </location>
</feature>
<dbReference type="eggNOG" id="COG3128">
    <property type="taxonomic scope" value="Bacteria"/>
</dbReference>
<keyword evidence="1" id="KW-0408">Iron</keyword>
<dbReference type="AlphaFoldDB" id="A0A0H3FIR9"/>
<evidence type="ECO:0000256" key="1">
    <source>
        <dbReference type="RuleBase" id="RU003682"/>
    </source>
</evidence>
<protein>
    <submittedName>
        <fullName evidence="3">Conserved uncharacterized protein</fullName>
    </submittedName>
</protein>
<comment type="similarity">
    <text evidence="1">Belongs to the iron/ascorbate-dependent oxidoreductase family.</text>
</comment>
<dbReference type="Gene3D" id="2.60.120.620">
    <property type="entry name" value="q2cbj1_9rhob like domain"/>
    <property type="match status" value="1"/>
</dbReference>
<dbReference type="HOGENOM" id="CLU_074949_0_0_6"/>
<name>A0A0H3FIR9_RAHSY</name>
<keyword evidence="1" id="KW-0479">Metal-binding</keyword>
<organism evidence="3 4">
    <name type="scientific">Rahnella sp. (strain Y9602)</name>
    <dbReference type="NCBI Taxonomy" id="2703885"/>
    <lineage>
        <taxon>Bacteria</taxon>
        <taxon>Pseudomonadati</taxon>
        <taxon>Pseudomonadota</taxon>
        <taxon>Gammaproteobacteria</taxon>
        <taxon>Enterobacterales</taxon>
        <taxon>Yersiniaceae</taxon>
        <taxon>Rahnella</taxon>
    </lineage>
</organism>
<dbReference type="KEGG" id="rah:Rahaq_3240"/>
<reference evidence="3 4" key="2">
    <citation type="journal article" date="2012" name="J. Bacteriol.">
        <title>Complete Genome Sequence of Rahnella sp. Strain Y9602, a Gammaproteobacterium Isolate from Metal- and Radionuclide-Contaminated Soil.</title>
        <authorList>
            <person name="Martinez R.J."/>
            <person name="Bruce D."/>
            <person name="Detter C."/>
            <person name="Goodwin L.A."/>
            <person name="Han J."/>
            <person name="Han C.S."/>
            <person name="Held B."/>
            <person name="Land M.L."/>
            <person name="Mikhailova N."/>
            <person name="Nolan M."/>
            <person name="Pennacchio L."/>
            <person name="Pitluck S."/>
            <person name="Tapia R."/>
            <person name="Woyke T."/>
            <person name="Sobecky P.A."/>
        </authorList>
    </citation>
    <scope>NUCLEOTIDE SEQUENCE [LARGE SCALE GENOMIC DNA]</scope>
    <source>
        <strain evidence="3 4">Y9602</strain>
    </source>
</reference>
<gene>
    <name evidence="3" type="ordered locus">Rahaq_3240</name>
</gene>
<dbReference type="GO" id="GO:0016491">
    <property type="term" value="F:oxidoreductase activity"/>
    <property type="evidence" value="ECO:0007669"/>
    <property type="project" value="UniProtKB-KW"/>
</dbReference>
<sequence>MMQELDTIVNFAANPILDTNFLSQCKQTLNEKGALVLHDFLNPAALKAIKREGDENRHLAYYTSNNHNVYLLKPDAGLPDSHPRNRQIVSSKGCITDEEIPQDSALRALYNAPVFRAFLCAVLGEAQLYPYADKLSSINLHYASEGQELGWHFDNSSFAITLLIQKPQAGGVFEYVENLRDADAGDMNFDGVEKLLDKQTEPKKLGIEAGDLVLFRGRNAIHRVTPTEGETTRMLVVLAYNSQPDISLSESARMTFYGRI</sequence>
<dbReference type="EMBL" id="CP002505">
    <property type="protein sequence ID" value="ADW74834.1"/>
    <property type="molecule type" value="Genomic_DNA"/>
</dbReference>
<dbReference type="SUPFAM" id="SSF51197">
    <property type="entry name" value="Clavaminate synthase-like"/>
    <property type="match status" value="1"/>
</dbReference>
<dbReference type="PROSITE" id="PS51471">
    <property type="entry name" value="FE2OG_OXY"/>
    <property type="match status" value="1"/>
</dbReference>
<dbReference type="Proteomes" id="UP000007257">
    <property type="component" value="Chromosome"/>
</dbReference>